<dbReference type="Proteomes" id="UP000033572">
    <property type="component" value="Unassembled WGS sequence"/>
</dbReference>
<protein>
    <recommendedName>
        <fullName evidence="5">DUF624 domain-containing protein</fullName>
    </recommendedName>
</protein>
<accession>A0A0F0KE85</accession>
<evidence type="ECO:0000313" key="4">
    <source>
        <dbReference type="Proteomes" id="UP000033572"/>
    </source>
</evidence>
<keyword evidence="4" id="KW-1185">Reference proteome</keyword>
<organism evidence="3 4">
    <name type="scientific">Microbacterium foliorum</name>
    <dbReference type="NCBI Taxonomy" id="104336"/>
    <lineage>
        <taxon>Bacteria</taxon>
        <taxon>Bacillati</taxon>
        <taxon>Actinomycetota</taxon>
        <taxon>Actinomycetes</taxon>
        <taxon>Micrococcales</taxon>
        <taxon>Microbacteriaceae</taxon>
        <taxon>Microbacterium</taxon>
    </lineage>
</organism>
<feature type="transmembrane region" description="Helical" evidence="2">
    <location>
        <begin position="163"/>
        <end position="187"/>
    </location>
</feature>
<sequence length="225" mass="22475">MSVTNAERRAHRAATREARSGAGPTVAGVEPGANPGATAKFGLFGEVLTIGLMMAVVALGVVTLPIAVAAGIRHLRRFVAAEDSRAQLFWDDVRAGILPSLAVGVPAALLAAVLTIDVVLAGSGALPGGEAIAVVGWAGLLALAVTVLLAAGEWSPSRGWVAAVRAVPGVVRADVAGAAYIAAAAIFTGVVTWALAPLFIAGIGCAALAVVAVPARRRRGENRAG</sequence>
<feature type="transmembrane region" description="Helical" evidence="2">
    <location>
        <begin position="193"/>
        <end position="213"/>
    </location>
</feature>
<dbReference type="GeneID" id="94443387"/>
<keyword evidence="2" id="KW-0472">Membrane</keyword>
<feature type="transmembrane region" description="Helical" evidence="2">
    <location>
        <begin position="93"/>
        <end position="119"/>
    </location>
</feature>
<dbReference type="EMBL" id="JYIU01000045">
    <property type="protein sequence ID" value="KJL19207.1"/>
    <property type="molecule type" value="Genomic_DNA"/>
</dbReference>
<dbReference type="RefSeq" id="WP_045254823.1">
    <property type="nucleotide sequence ID" value="NZ_CP031425.1"/>
</dbReference>
<feature type="transmembrane region" description="Helical" evidence="2">
    <location>
        <begin position="50"/>
        <end position="72"/>
    </location>
</feature>
<dbReference type="PATRIC" id="fig|104336.4.peg.2536"/>
<keyword evidence="2" id="KW-0812">Transmembrane</keyword>
<dbReference type="AlphaFoldDB" id="A0A0F0KE85"/>
<keyword evidence="2" id="KW-1133">Transmembrane helix</keyword>
<name>A0A0F0KE85_9MICO</name>
<reference evidence="3 4" key="1">
    <citation type="submission" date="2015-02" db="EMBL/GenBank/DDBJ databases">
        <title>Draft genome sequences of ten Microbacterium spp. with emphasis on heavy metal contaminated environments.</title>
        <authorList>
            <person name="Corretto E."/>
        </authorList>
    </citation>
    <scope>NUCLEOTIDE SEQUENCE [LARGE SCALE GENOMIC DNA]</scope>
    <source>
        <strain evidence="3 4">DSM 12966</strain>
    </source>
</reference>
<comment type="caution">
    <text evidence="3">The sequence shown here is derived from an EMBL/GenBank/DDBJ whole genome shotgun (WGS) entry which is preliminary data.</text>
</comment>
<dbReference type="KEGG" id="mfol:DXT68_03205"/>
<gene>
    <name evidence="3" type="ORF">RN50_02487</name>
</gene>
<feature type="region of interest" description="Disordered" evidence="1">
    <location>
        <begin position="1"/>
        <end position="31"/>
    </location>
</feature>
<evidence type="ECO:0008006" key="5">
    <source>
        <dbReference type="Google" id="ProtNLM"/>
    </source>
</evidence>
<evidence type="ECO:0000256" key="1">
    <source>
        <dbReference type="SAM" id="MobiDB-lite"/>
    </source>
</evidence>
<evidence type="ECO:0000256" key="2">
    <source>
        <dbReference type="SAM" id="Phobius"/>
    </source>
</evidence>
<evidence type="ECO:0000313" key="3">
    <source>
        <dbReference type="EMBL" id="KJL19207.1"/>
    </source>
</evidence>
<proteinExistence type="predicted"/>
<feature type="transmembrane region" description="Helical" evidence="2">
    <location>
        <begin position="131"/>
        <end position="151"/>
    </location>
</feature>